<dbReference type="Proteomes" id="UP000800035">
    <property type="component" value="Unassembled WGS sequence"/>
</dbReference>
<dbReference type="GO" id="GO:0016651">
    <property type="term" value="F:oxidoreductase activity, acting on NAD(P)H"/>
    <property type="evidence" value="ECO:0007669"/>
    <property type="project" value="InterPro"/>
</dbReference>
<dbReference type="InterPro" id="IPR013154">
    <property type="entry name" value="ADH-like_N"/>
</dbReference>
<keyword evidence="6" id="KW-1185">Reference proteome</keyword>
<dbReference type="InterPro" id="IPR047122">
    <property type="entry name" value="Trans-enoyl_RdTase-like"/>
</dbReference>
<dbReference type="PANTHER" id="PTHR45348">
    <property type="entry name" value="HYPOTHETICAL OXIDOREDUCTASE (EUROFUNG)"/>
    <property type="match status" value="1"/>
</dbReference>
<dbReference type="InterPro" id="IPR036291">
    <property type="entry name" value="NAD(P)-bd_dom_sf"/>
</dbReference>
<reference evidence="5" key="1">
    <citation type="journal article" date="2020" name="Stud. Mycol.">
        <title>101 Dothideomycetes genomes: a test case for predicting lifestyles and emergence of pathogens.</title>
        <authorList>
            <person name="Haridas S."/>
            <person name="Albert R."/>
            <person name="Binder M."/>
            <person name="Bloem J."/>
            <person name="Labutti K."/>
            <person name="Salamov A."/>
            <person name="Andreopoulos B."/>
            <person name="Baker S."/>
            <person name="Barry K."/>
            <person name="Bills G."/>
            <person name="Bluhm B."/>
            <person name="Cannon C."/>
            <person name="Castanera R."/>
            <person name="Culley D."/>
            <person name="Daum C."/>
            <person name="Ezra D."/>
            <person name="Gonzalez J."/>
            <person name="Henrissat B."/>
            <person name="Kuo A."/>
            <person name="Liang C."/>
            <person name="Lipzen A."/>
            <person name="Lutzoni F."/>
            <person name="Magnuson J."/>
            <person name="Mondo S."/>
            <person name="Nolan M."/>
            <person name="Ohm R."/>
            <person name="Pangilinan J."/>
            <person name="Park H.-J."/>
            <person name="Ramirez L."/>
            <person name="Alfaro M."/>
            <person name="Sun H."/>
            <person name="Tritt A."/>
            <person name="Yoshinaga Y."/>
            <person name="Zwiers L.-H."/>
            <person name="Turgeon B."/>
            <person name="Goodwin S."/>
            <person name="Spatafora J."/>
            <person name="Crous P."/>
            <person name="Grigoriev I."/>
        </authorList>
    </citation>
    <scope>NUCLEOTIDE SEQUENCE</scope>
    <source>
        <strain evidence="5">CBS 675.92</strain>
    </source>
</reference>
<name>A0A6A5U8N2_9PLEO</name>
<dbReference type="InterPro" id="IPR011032">
    <property type="entry name" value="GroES-like_sf"/>
</dbReference>
<proteinExistence type="inferred from homology"/>
<dbReference type="EMBL" id="ML976982">
    <property type="protein sequence ID" value="KAF1960690.1"/>
    <property type="molecule type" value="Genomic_DNA"/>
</dbReference>
<evidence type="ECO:0000256" key="2">
    <source>
        <dbReference type="ARBA" id="ARBA00011245"/>
    </source>
</evidence>
<dbReference type="CDD" id="cd08249">
    <property type="entry name" value="enoyl_reductase_like"/>
    <property type="match status" value="1"/>
</dbReference>
<evidence type="ECO:0000256" key="3">
    <source>
        <dbReference type="ARBA" id="ARBA00023002"/>
    </source>
</evidence>
<protein>
    <submittedName>
        <fullName evidence="5">GroES-like protein</fullName>
    </submittedName>
</protein>
<dbReference type="Gene3D" id="3.40.50.720">
    <property type="entry name" value="NAD(P)-binding Rossmann-like Domain"/>
    <property type="match status" value="1"/>
</dbReference>
<evidence type="ECO:0000313" key="6">
    <source>
        <dbReference type="Proteomes" id="UP000800035"/>
    </source>
</evidence>
<organism evidence="5 6">
    <name type="scientific">Byssothecium circinans</name>
    <dbReference type="NCBI Taxonomy" id="147558"/>
    <lineage>
        <taxon>Eukaryota</taxon>
        <taxon>Fungi</taxon>
        <taxon>Dikarya</taxon>
        <taxon>Ascomycota</taxon>
        <taxon>Pezizomycotina</taxon>
        <taxon>Dothideomycetes</taxon>
        <taxon>Pleosporomycetidae</taxon>
        <taxon>Pleosporales</taxon>
        <taxon>Massarineae</taxon>
        <taxon>Massarinaceae</taxon>
        <taxon>Byssothecium</taxon>
    </lineage>
</organism>
<dbReference type="SUPFAM" id="SSF51735">
    <property type="entry name" value="NAD(P)-binding Rossmann-fold domains"/>
    <property type="match status" value="1"/>
</dbReference>
<evidence type="ECO:0000256" key="1">
    <source>
        <dbReference type="ARBA" id="ARBA00008072"/>
    </source>
</evidence>
<keyword evidence="3" id="KW-0560">Oxidoreductase</keyword>
<accession>A0A6A5U8N2</accession>
<evidence type="ECO:0000313" key="5">
    <source>
        <dbReference type="EMBL" id="KAF1960690.1"/>
    </source>
</evidence>
<evidence type="ECO:0000259" key="4">
    <source>
        <dbReference type="Pfam" id="PF08240"/>
    </source>
</evidence>
<dbReference type="OrthoDB" id="3509362at2759"/>
<gene>
    <name evidence="5" type="ORF">CC80DRAFT_262691</name>
</gene>
<comment type="similarity">
    <text evidence="1">Belongs to the zinc-containing alcohol dehydrogenase family.</text>
</comment>
<dbReference type="PANTHER" id="PTHR45348:SF2">
    <property type="entry name" value="ZINC-TYPE ALCOHOL DEHYDROGENASE-LIKE PROTEIN C2E1P3.01"/>
    <property type="match status" value="1"/>
</dbReference>
<comment type="subunit">
    <text evidence="2">Monomer.</text>
</comment>
<sequence length="345" mass="36779">MTNKAAWIPEAKANVAVGDAATYTPGANELLVKVRSIAFSPIEAKTQKFATHPIPYPNILGFSFAGTVEAVGPSVTNFAPGDNVATTRTAVGDPRFGAYQKYALASAFSTAKLDPSVSLHAASATILNTGAMVSALSIYLGLDRPALTGTPKAENKDKKILIYGGSSSCGGLGVKYLVEAGYTVVTTSSPHNRAFVESLGPAHIIDHHASEPDVVAALKAQGPYDKIFDTIGTPPVTSILISYLESLNAPVTYHTLIPPLPGTREIPERINRVFAPYGFAFAEEKHRELAQWMYTEYIPKGLQTGQIVPTRQEVLKGGLESVQGALDQMIEDRVSGVKLVVDPWV</sequence>
<feature type="domain" description="Alcohol dehydrogenase-like N-terminal" evidence="4">
    <location>
        <begin position="26"/>
        <end position="111"/>
    </location>
</feature>
<dbReference type="AlphaFoldDB" id="A0A6A5U8N2"/>
<dbReference type="Gene3D" id="3.90.180.10">
    <property type="entry name" value="Medium-chain alcohol dehydrogenases, catalytic domain"/>
    <property type="match status" value="1"/>
</dbReference>
<dbReference type="SUPFAM" id="SSF50129">
    <property type="entry name" value="GroES-like"/>
    <property type="match status" value="1"/>
</dbReference>
<dbReference type="Pfam" id="PF08240">
    <property type="entry name" value="ADH_N"/>
    <property type="match status" value="1"/>
</dbReference>